<dbReference type="EMBL" id="CP012526">
    <property type="protein sequence ID" value="ALC46256.1"/>
    <property type="molecule type" value="Genomic_DNA"/>
</dbReference>
<dbReference type="PROSITE" id="PS00383">
    <property type="entry name" value="TYR_PHOSPHATASE_1"/>
    <property type="match status" value="1"/>
</dbReference>
<reference evidence="6 7" key="1">
    <citation type="submission" date="2015-08" db="EMBL/GenBank/DDBJ databases">
        <title>Ancestral chromatin configuration constrains chromatin evolution on differentiating sex chromosomes in Drosophila.</title>
        <authorList>
            <person name="Zhou Q."/>
            <person name="Bachtrog D."/>
        </authorList>
    </citation>
    <scope>NUCLEOTIDE SEQUENCE [LARGE SCALE GENOMIC DNA]</scope>
    <source>
        <tissue evidence="6">Whole larvae</tissue>
    </source>
</reference>
<evidence type="ECO:0000259" key="4">
    <source>
        <dbReference type="PROSITE" id="PS50054"/>
    </source>
</evidence>
<dbReference type="InterPro" id="IPR029021">
    <property type="entry name" value="Prot-tyrosine_phosphatase-like"/>
</dbReference>
<evidence type="ECO:0000256" key="2">
    <source>
        <dbReference type="ARBA" id="ARBA00022801"/>
    </source>
</evidence>
<organism evidence="6 7">
    <name type="scientific">Drosophila busckii</name>
    <name type="common">Fruit fly</name>
    <dbReference type="NCBI Taxonomy" id="30019"/>
    <lineage>
        <taxon>Eukaryota</taxon>
        <taxon>Metazoa</taxon>
        <taxon>Ecdysozoa</taxon>
        <taxon>Arthropoda</taxon>
        <taxon>Hexapoda</taxon>
        <taxon>Insecta</taxon>
        <taxon>Pterygota</taxon>
        <taxon>Neoptera</taxon>
        <taxon>Endopterygota</taxon>
        <taxon>Diptera</taxon>
        <taxon>Brachycera</taxon>
        <taxon>Muscomorpha</taxon>
        <taxon>Ephydroidea</taxon>
        <taxon>Drosophilidae</taxon>
        <taxon>Drosophila</taxon>
    </lineage>
</organism>
<dbReference type="SMART" id="SM00195">
    <property type="entry name" value="DSPc"/>
    <property type="match status" value="1"/>
</dbReference>
<evidence type="ECO:0000313" key="6">
    <source>
        <dbReference type="EMBL" id="ALC46256.1"/>
    </source>
</evidence>
<dbReference type="CDD" id="cd14514">
    <property type="entry name" value="DUSP14-like"/>
    <property type="match status" value="1"/>
</dbReference>
<dbReference type="STRING" id="30019.A0A0M5J6X0"/>
<dbReference type="InterPro" id="IPR000340">
    <property type="entry name" value="Dual-sp_phosphatase_cat-dom"/>
</dbReference>
<protein>
    <submittedName>
        <fullName evidence="6">CG15528</fullName>
    </submittedName>
</protein>
<dbReference type="AlphaFoldDB" id="A0A0M5J6X0"/>
<keyword evidence="3" id="KW-0904">Protein phosphatase</keyword>
<dbReference type="SUPFAM" id="SSF52799">
    <property type="entry name" value="(Phosphotyrosine protein) phosphatases II"/>
    <property type="match status" value="1"/>
</dbReference>
<comment type="similarity">
    <text evidence="1">Belongs to the protein-tyrosine phosphatase family. Non-receptor class dual specificity subfamily.</text>
</comment>
<evidence type="ECO:0000256" key="1">
    <source>
        <dbReference type="ARBA" id="ARBA00008601"/>
    </source>
</evidence>
<dbReference type="InterPro" id="IPR000387">
    <property type="entry name" value="Tyr_Pase_dom"/>
</dbReference>
<dbReference type="SMR" id="A0A0M5J6X0"/>
<proteinExistence type="inferred from homology"/>
<gene>
    <name evidence="6" type="ORF">Dbus_chr3Rg1006</name>
</gene>
<dbReference type="OMA" id="VEMIYFA"/>
<dbReference type="InterPro" id="IPR052103">
    <property type="entry name" value="Dual_spec_Phospatases"/>
</dbReference>
<accession>A0A0M5J6X0</accession>
<dbReference type="GO" id="GO:0004721">
    <property type="term" value="F:phosphoprotein phosphatase activity"/>
    <property type="evidence" value="ECO:0007669"/>
    <property type="project" value="UniProtKB-KW"/>
</dbReference>
<name>A0A0M5J6X0_DROBS</name>
<dbReference type="PANTHER" id="PTHR45961:SF6">
    <property type="entry name" value="IP21249P"/>
    <property type="match status" value="1"/>
</dbReference>
<dbReference type="PROSITE" id="PS50054">
    <property type="entry name" value="TYR_PHOSPHATASE_DUAL"/>
    <property type="match status" value="1"/>
</dbReference>
<evidence type="ECO:0000256" key="3">
    <source>
        <dbReference type="ARBA" id="ARBA00022912"/>
    </source>
</evidence>
<feature type="domain" description="Tyrosine-protein phosphatase" evidence="4">
    <location>
        <begin position="65"/>
        <end position="208"/>
    </location>
</feature>
<dbReference type="InterPro" id="IPR020422">
    <property type="entry name" value="TYR_PHOSPHATASE_DUAL_dom"/>
</dbReference>
<dbReference type="Proteomes" id="UP000494163">
    <property type="component" value="Chromosome 3R"/>
</dbReference>
<feature type="domain" description="Tyrosine specific protein phosphatases" evidence="5">
    <location>
        <begin position="132"/>
        <end position="187"/>
    </location>
</feature>
<dbReference type="GO" id="GO:0005737">
    <property type="term" value="C:cytoplasm"/>
    <property type="evidence" value="ECO:0007669"/>
    <property type="project" value="TreeGrafter"/>
</dbReference>
<dbReference type="OrthoDB" id="285418at2759"/>
<dbReference type="PANTHER" id="PTHR45961">
    <property type="entry name" value="IP21249P"/>
    <property type="match status" value="1"/>
</dbReference>
<dbReference type="PROSITE" id="PS50056">
    <property type="entry name" value="TYR_PHOSPHATASE_2"/>
    <property type="match status" value="1"/>
</dbReference>
<evidence type="ECO:0000313" key="7">
    <source>
        <dbReference type="Proteomes" id="UP000494163"/>
    </source>
</evidence>
<sequence>MQELIAIPNLSDSLATETHRKLCSIVDDINNINRAVSSDTGVEQTELECKSQKTTDQLSHTPYPGISRLSPSLYLCGALAVNPLILDKLNVRCVVNVAPELPDTPLPNIDSPLYLRINAQDRAGVNLSTHFDEVADLIEQVRLSGGSSLVHCVAGVSRSATLCLAYLMKHSGMSLREAYMHVQAIRPQVRPNSGFFQQLREYETELHGSCSVEMIYFASLDKEIPDLLEPQYRAMEDFYQRYRSALKKR</sequence>
<dbReference type="Pfam" id="PF00782">
    <property type="entry name" value="DSPc"/>
    <property type="match status" value="1"/>
</dbReference>
<dbReference type="Gene3D" id="3.90.190.10">
    <property type="entry name" value="Protein tyrosine phosphatase superfamily"/>
    <property type="match status" value="1"/>
</dbReference>
<keyword evidence="2" id="KW-0378">Hydrolase</keyword>
<evidence type="ECO:0000259" key="5">
    <source>
        <dbReference type="PROSITE" id="PS50056"/>
    </source>
</evidence>
<dbReference type="InterPro" id="IPR016130">
    <property type="entry name" value="Tyr_Pase_AS"/>
</dbReference>
<keyword evidence="7" id="KW-1185">Reference proteome</keyword>